<comment type="caution">
    <text evidence="5">Lacks conserved residue(s) required for the propagation of feature annotation.</text>
</comment>
<feature type="domain" description="EGF-like" evidence="6">
    <location>
        <begin position="196"/>
        <end position="232"/>
    </location>
</feature>
<keyword evidence="3" id="KW-0677">Repeat</keyword>
<evidence type="ECO:0000256" key="1">
    <source>
        <dbReference type="ARBA" id="ARBA00022536"/>
    </source>
</evidence>
<dbReference type="Pfam" id="PF00008">
    <property type="entry name" value="EGF"/>
    <property type="match status" value="5"/>
</dbReference>
<organism evidence="7 8">
    <name type="scientific">Mya arenaria</name>
    <name type="common">Soft-shell clam</name>
    <dbReference type="NCBI Taxonomy" id="6604"/>
    <lineage>
        <taxon>Eukaryota</taxon>
        <taxon>Metazoa</taxon>
        <taxon>Spiralia</taxon>
        <taxon>Lophotrochozoa</taxon>
        <taxon>Mollusca</taxon>
        <taxon>Bivalvia</taxon>
        <taxon>Autobranchia</taxon>
        <taxon>Heteroconchia</taxon>
        <taxon>Euheterodonta</taxon>
        <taxon>Imparidentia</taxon>
        <taxon>Neoheterodontei</taxon>
        <taxon>Myida</taxon>
        <taxon>Myoidea</taxon>
        <taxon>Myidae</taxon>
        <taxon>Mya</taxon>
    </lineage>
</organism>
<dbReference type="InterPro" id="IPR018097">
    <property type="entry name" value="EGF_Ca-bd_CS"/>
</dbReference>
<dbReference type="CDD" id="cd00054">
    <property type="entry name" value="EGF_CA"/>
    <property type="match status" value="5"/>
</dbReference>
<name>A0ABY7DE32_MYAAR</name>
<dbReference type="PROSITE" id="PS01186">
    <property type="entry name" value="EGF_2"/>
    <property type="match status" value="4"/>
</dbReference>
<keyword evidence="2" id="KW-0732">Signal</keyword>
<keyword evidence="8" id="KW-1185">Reference proteome</keyword>
<proteinExistence type="predicted"/>
<keyword evidence="1 5" id="KW-0245">EGF-like domain</keyword>
<dbReference type="EMBL" id="CP111012">
    <property type="protein sequence ID" value="WAQ94333.1"/>
    <property type="molecule type" value="Genomic_DNA"/>
</dbReference>
<dbReference type="SUPFAM" id="SSF57196">
    <property type="entry name" value="EGF/Laminin"/>
    <property type="match status" value="5"/>
</dbReference>
<sequence>MMCKYSVGLLCTHDIIFLSDINECASSPCLNGGLCEDRINSYICHCVPGLTGDRCQSDVNHCLSQPCSNNGVCLDGLNNFTCVCRPGFTGITCDININECASQPCQNRGICVDEINGYICICPIGFMGLRCEISRFCFIGVVIVYHITLLRTTTIQININECVPTPCSNNATCVDLAGGYNCICAPGYTGSCCELDINECASDPCSNGGLCVDLINSCICICVPGYTGDTCQIGKIILFTCR</sequence>
<dbReference type="PANTHER" id="PTHR12916:SF4">
    <property type="entry name" value="UNINFLATABLE, ISOFORM C"/>
    <property type="match status" value="1"/>
</dbReference>
<dbReference type="InterPro" id="IPR000152">
    <property type="entry name" value="EGF-type_Asp/Asn_hydroxyl_site"/>
</dbReference>
<gene>
    <name evidence="7" type="ORF">MAR_006804</name>
</gene>
<feature type="domain" description="EGF-like" evidence="6">
    <location>
        <begin position="96"/>
        <end position="132"/>
    </location>
</feature>
<feature type="disulfide bond" evidence="5">
    <location>
        <begin position="222"/>
        <end position="231"/>
    </location>
</feature>
<keyword evidence="4 5" id="KW-1015">Disulfide bond</keyword>
<evidence type="ECO:0000256" key="5">
    <source>
        <dbReference type="PROSITE-ProRule" id="PRU00076"/>
    </source>
</evidence>
<evidence type="ECO:0000256" key="2">
    <source>
        <dbReference type="ARBA" id="ARBA00022729"/>
    </source>
</evidence>
<feature type="domain" description="EGF-like" evidence="6">
    <location>
        <begin position="20"/>
        <end position="56"/>
    </location>
</feature>
<evidence type="ECO:0000256" key="3">
    <source>
        <dbReference type="ARBA" id="ARBA00022737"/>
    </source>
</evidence>
<dbReference type="Proteomes" id="UP001164746">
    <property type="component" value="Chromosome 1"/>
</dbReference>
<dbReference type="InterPro" id="IPR000742">
    <property type="entry name" value="EGF"/>
</dbReference>
<dbReference type="Gene3D" id="2.10.25.10">
    <property type="entry name" value="Laminin"/>
    <property type="match status" value="5"/>
</dbReference>
<dbReference type="PROSITE" id="PS50026">
    <property type="entry name" value="EGF_3"/>
    <property type="match status" value="5"/>
</dbReference>
<dbReference type="PRINTS" id="PR00010">
    <property type="entry name" value="EGFBLOOD"/>
</dbReference>
<protein>
    <submittedName>
        <fullName evidence="7">FBP1-like protein</fullName>
    </submittedName>
</protein>
<evidence type="ECO:0000313" key="8">
    <source>
        <dbReference type="Proteomes" id="UP001164746"/>
    </source>
</evidence>
<evidence type="ECO:0000259" key="6">
    <source>
        <dbReference type="PROSITE" id="PS50026"/>
    </source>
</evidence>
<feature type="disulfide bond" evidence="5">
    <location>
        <begin position="84"/>
        <end position="93"/>
    </location>
</feature>
<dbReference type="PROSITE" id="PS01187">
    <property type="entry name" value="EGF_CA"/>
    <property type="match status" value="1"/>
</dbReference>
<dbReference type="PANTHER" id="PTHR12916">
    <property type="entry name" value="CYTOCHROME C OXIDASE POLYPEPTIDE VIC-2"/>
    <property type="match status" value="1"/>
</dbReference>
<accession>A0ABY7DE32</accession>
<feature type="domain" description="EGF-like" evidence="6">
    <location>
        <begin position="58"/>
        <end position="94"/>
    </location>
</feature>
<feature type="disulfide bond" evidence="5">
    <location>
        <begin position="46"/>
        <end position="55"/>
    </location>
</feature>
<dbReference type="PROSITE" id="PS00010">
    <property type="entry name" value="ASX_HYDROXYL"/>
    <property type="match status" value="4"/>
</dbReference>
<dbReference type="InterPro" id="IPR001881">
    <property type="entry name" value="EGF-like_Ca-bd_dom"/>
</dbReference>
<dbReference type="PROSITE" id="PS00022">
    <property type="entry name" value="EGF_1"/>
    <property type="match status" value="5"/>
</dbReference>
<evidence type="ECO:0000313" key="7">
    <source>
        <dbReference type="EMBL" id="WAQ94333.1"/>
    </source>
</evidence>
<feature type="domain" description="EGF-like" evidence="6">
    <location>
        <begin position="158"/>
        <end position="194"/>
    </location>
</feature>
<dbReference type="SMART" id="SM00181">
    <property type="entry name" value="EGF"/>
    <property type="match status" value="5"/>
</dbReference>
<feature type="disulfide bond" evidence="5">
    <location>
        <begin position="184"/>
        <end position="193"/>
    </location>
</feature>
<feature type="disulfide bond" evidence="5">
    <location>
        <begin position="122"/>
        <end position="131"/>
    </location>
</feature>
<evidence type="ECO:0000256" key="4">
    <source>
        <dbReference type="ARBA" id="ARBA00023157"/>
    </source>
</evidence>
<reference evidence="7" key="1">
    <citation type="submission" date="2022-11" db="EMBL/GenBank/DDBJ databases">
        <title>Centuries of genome instability and evolution in soft-shell clam transmissible cancer (bioRxiv).</title>
        <authorList>
            <person name="Hart S.F.M."/>
            <person name="Yonemitsu M.A."/>
            <person name="Giersch R.M."/>
            <person name="Beal B.F."/>
            <person name="Arriagada G."/>
            <person name="Davis B.W."/>
            <person name="Ostrander E.A."/>
            <person name="Goff S.P."/>
            <person name="Metzger M.J."/>
        </authorList>
    </citation>
    <scope>NUCLEOTIDE SEQUENCE</scope>
    <source>
        <strain evidence="7">MELC-2E11</strain>
        <tissue evidence="7">Siphon/mantle</tissue>
    </source>
</reference>
<dbReference type="SMART" id="SM00179">
    <property type="entry name" value="EGF_CA"/>
    <property type="match status" value="5"/>
</dbReference>